<dbReference type="SUPFAM" id="SSF56112">
    <property type="entry name" value="Protein kinase-like (PK-like)"/>
    <property type="match status" value="1"/>
</dbReference>
<evidence type="ECO:0000256" key="1">
    <source>
        <dbReference type="SAM" id="MobiDB-lite"/>
    </source>
</evidence>
<proteinExistence type="predicted"/>
<dbReference type="Pfam" id="PF02958">
    <property type="entry name" value="EcKL"/>
    <property type="match status" value="1"/>
</dbReference>
<keyword evidence="4" id="KW-1185">Reference proteome</keyword>
<name>A0ABM1XYM3_AEDAL</name>
<organism evidence="3 4">
    <name type="scientific">Aedes albopictus</name>
    <name type="common">Asian tiger mosquito</name>
    <name type="synonym">Stegomyia albopicta</name>
    <dbReference type="NCBI Taxonomy" id="7160"/>
    <lineage>
        <taxon>Eukaryota</taxon>
        <taxon>Metazoa</taxon>
        <taxon>Ecdysozoa</taxon>
        <taxon>Arthropoda</taxon>
        <taxon>Hexapoda</taxon>
        <taxon>Insecta</taxon>
        <taxon>Pterygota</taxon>
        <taxon>Neoptera</taxon>
        <taxon>Endopterygota</taxon>
        <taxon>Diptera</taxon>
        <taxon>Nematocera</taxon>
        <taxon>Culicoidea</taxon>
        <taxon>Culicidae</taxon>
        <taxon>Culicinae</taxon>
        <taxon>Aedini</taxon>
        <taxon>Aedes</taxon>
        <taxon>Stegomyia</taxon>
    </lineage>
</organism>
<dbReference type="SMART" id="SM00587">
    <property type="entry name" value="CHK"/>
    <property type="match status" value="1"/>
</dbReference>
<reference evidence="3" key="2">
    <citation type="submission" date="2025-05" db="UniProtKB">
        <authorList>
            <consortium name="EnsemblMetazoa"/>
        </authorList>
    </citation>
    <scope>IDENTIFICATION</scope>
    <source>
        <strain evidence="3">Foshan</strain>
    </source>
</reference>
<evidence type="ECO:0000259" key="2">
    <source>
        <dbReference type="SMART" id="SM00587"/>
    </source>
</evidence>
<evidence type="ECO:0000313" key="4">
    <source>
        <dbReference type="Proteomes" id="UP000069940"/>
    </source>
</evidence>
<feature type="region of interest" description="Disordered" evidence="1">
    <location>
        <begin position="1"/>
        <end position="30"/>
    </location>
</feature>
<dbReference type="RefSeq" id="XP_019548001.2">
    <property type="nucleotide sequence ID" value="XM_019692456.3"/>
</dbReference>
<dbReference type="InterPro" id="IPR015897">
    <property type="entry name" value="CHK_kinase-like"/>
</dbReference>
<dbReference type="EnsemblMetazoa" id="AALFPA23_004047.R4801">
    <property type="protein sequence ID" value="AALFPA23_004047.P4801"/>
    <property type="gene ID" value="AALFPA23_004047"/>
</dbReference>
<reference evidence="4" key="1">
    <citation type="journal article" date="2015" name="Proc. Natl. Acad. Sci. U.S.A.">
        <title>Genome sequence of the Asian Tiger mosquito, Aedes albopictus, reveals insights into its biology, genetics, and evolution.</title>
        <authorList>
            <person name="Chen X.G."/>
            <person name="Jiang X."/>
            <person name="Gu J."/>
            <person name="Xu M."/>
            <person name="Wu Y."/>
            <person name="Deng Y."/>
            <person name="Zhang C."/>
            <person name="Bonizzoni M."/>
            <person name="Dermauw W."/>
            <person name="Vontas J."/>
            <person name="Armbruster P."/>
            <person name="Huang X."/>
            <person name="Yang Y."/>
            <person name="Zhang H."/>
            <person name="He W."/>
            <person name="Peng H."/>
            <person name="Liu Y."/>
            <person name="Wu K."/>
            <person name="Chen J."/>
            <person name="Lirakis M."/>
            <person name="Topalis P."/>
            <person name="Van Leeuwen T."/>
            <person name="Hall A.B."/>
            <person name="Jiang X."/>
            <person name="Thorpe C."/>
            <person name="Mueller R.L."/>
            <person name="Sun C."/>
            <person name="Waterhouse R.M."/>
            <person name="Yan G."/>
            <person name="Tu Z.J."/>
            <person name="Fang X."/>
            <person name="James A.A."/>
        </authorList>
    </citation>
    <scope>NUCLEOTIDE SEQUENCE [LARGE SCALE GENOMIC DNA]</scope>
    <source>
        <strain evidence="4">Foshan</strain>
    </source>
</reference>
<sequence>MSDATQPKPISAMVTSEVHPPEWESPEATSGSFTLNHEAGTVEEGAISGHGSFVLREEEPVIVDTTAVAGGDGSFVLKEDVPIVSTEEGDGSFVLREDVPIVSTEEGDGSFVLREDVPIVSTEEGDGSFVLREDVPIVSTEDHDGSFVLNEDVPIIDNAPMEFPAFIEESIASIAPQEGFTPGEFSIAIERVSDCEGLIGELHKATITEGERQLDLLCKIPPLDPMRREQFNSIALFDREVNVYANLLPAMFEFQREKGLTEELNSGFFNVPKCYLTHFDADNEQALILLEDLRNREFCMWNKLESINYEHAKLLLIQLGRFHGLSLAMKEQRPDLFEPFKVPDVMVTAMEQNEQLMGMFNTALDAAISVLDPSEERALFKMEGLRNEFFSTLQSCVDPERAEPFAVLNHGDCWVNNLMYGYQDGAPREVLLLDWQLVRYGSPVLDLLYFIFCCTDEALRERHYDEMIRIYYTALKDLLEKVGSEAMDLFPLTALLRQMKTIGRFAVIMAALDVPILCTDPAKIQSHGDAAAAFAASPEAQRRYGYRMGGVIRDAIKYGYL</sequence>
<dbReference type="InterPro" id="IPR011009">
    <property type="entry name" value="Kinase-like_dom_sf"/>
</dbReference>
<protein>
    <recommendedName>
        <fullName evidence="2">CHK kinase-like domain-containing protein</fullName>
    </recommendedName>
</protein>
<dbReference type="Proteomes" id="UP000069940">
    <property type="component" value="Unassembled WGS sequence"/>
</dbReference>
<feature type="domain" description="CHK kinase-like" evidence="2">
    <location>
        <begin position="288"/>
        <end position="481"/>
    </location>
</feature>
<dbReference type="InterPro" id="IPR004119">
    <property type="entry name" value="EcKL"/>
</dbReference>
<dbReference type="PANTHER" id="PTHR11012">
    <property type="entry name" value="PROTEIN KINASE-LIKE DOMAIN-CONTAINING"/>
    <property type="match status" value="1"/>
</dbReference>
<dbReference type="GeneID" id="109418292"/>
<dbReference type="Gene3D" id="3.90.1200.10">
    <property type="match status" value="1"/>
</dbReference>
<evidence type="ECO:0000313" key="3">
    <source>
        <dbReference type="EnsemblMetazoa" id="AALFPA23_004047.P4801"/>
    </source>
</evidence>
<accession>A0ABM1XYM3</accession>
<dbReference type="PANTHER" id="PTHR11012:SF54">
    <property type="entry name" value="CHK KINASE-LIKE DOMAIN-CONTAINING PROTEIN"/>
    <property type="match status" value="1"/>
</dbReference>